<feature type="transmembrane region" description="Helical" evidence="16">
    <location>
        <begin position="149"/>
        <end position="171"/>
    </location>
</feature>
<evidence type="ECO:0000256" key="2">
    <source>
        <dbReference type="ARBA" id="ARBA00001946"/>
    </source>
</evidence>
<dbReference type="GO" id="GO:0007189">
    <property type="term" value="P:adenylate cyclase-activating G protein-coupled receptor signaling pathway"/>
    <property type="evidence" value="ECO:0007669"/>
    <property type="project" value="TreeGrafter"/>
</dbReference>
<feature type="compositionally biased region" description="Polar residues" evidence="15">
    <location>
        <begin position="34"/>
        <end position="43"/>
    </location>
</feature>
<dbReference type="InterPro" id="IPR032628">
    <property type="entry name" value="AC_N"/>
</dbReference>
<evidence type="ECO:0000256" key="8">
    <source>
        <dbReference type="ARBA" id="ARBA00022840"/>
    </source>
</evidence>
<feature type="transmembrane region" description="Helical" evidence="16">
    <location>
        <begin position="234"/>
        <end position="253"/>
    </location>
</feature>
<evidence type="ECO:0000313" key="18">
    <source>
        <dbReference type="EMBL" id="KAK2181022.1"/>
    </source>
</evidence>
<dbReference type="EMBL" id="JAODUO010000415">
    <property type="protein sequence ID" value="KAK2181022.1"/>
    <property type="molecule type" value="Genomic_DNA"/>
</dbReference>
<feature type="domain" description="Guanylate cyclase" evidence="17">
    <location>
        <begin position="322"/>
        <end position="449"/>
    </location>
</feature>
<dbReference type="PANTHER" id="PTHR45627:SF8">
    <property type="entry name" value="ADENYLATE CYCLASE TYPE 9"/>
    <property type="match status" value="1"/>
</dbReference>
<dbReference type="GO" id="GO:0046872">
    <property type="term" value="F:metal ion binding"/>
    <property type="evidence" value="ECO:0007669"/>
    <property type="project" value="UniProtKB-KW"/>
</dbReference>
<feature type="transmembrane region" description="Helical" evidence="16">
    <location>
        <begin position="120"/>
        <end position="142"/>
    </location>
</feature>
<dbReference type="GO" id="GO:0006171">
    <property type="term" value="P:cAMP biosynthetic process"/>
    <property type="evidence" value="ECO:0007669"/>
    <property type="project" value="UniProtKB-KW"/>
</dbReference>
<keyword evidence="7" id="KW-0547">Nucleotide-binding</keyword>
<comment type="catalytic activity">
    <reaction evidence="1">
        <text>ATP = 3',5'-cyclic AMP + diphosphate</text>
        <dbReference type="Rhea" id="RHEA:15389"/>
        <dbReference type="ChEBI" id="CHEBI:30616"/>
        <dbReference type="ChEBI" id="CHEBI:33019"/>
        <dbReference type="ChEBI" id="CHEBI:58165"/>
        <dbReference type="EC" id="4.6.1.1"/>
    </reaction>
</comment>
<evidence type="ECO:0000256" key="9">
    <source>
        <dbReference type="ARBA" id="ARBA00022842"/>
    </source>
</evidence>
<evidence type="ECO:0000256" key="11">
    <source>
        <dbReference type="ARBA" id="ARBA00022998"/>
    </source>
</evidence>
<dbReference type="InterPro" id="IPR001054">
    <property type="entry name" value="A/G_cyclase"/>
</dbReference>
<dbReference type="GO" id="GO:0005886">
    <property type="term" value="C:plasma membrane"/>
    <property type="evidence" value="ECO:0007669"/>
    <property type="project" value="TreeGrafter"/>
</dbReference>
<dbReference type="EC" id="4.6.1.1" evidence="4"/>
<evidence type="ECO:0000256" key="6">
    <source>
        <dbReference type="ARBA" id="ARBA00022723"/>
    </source>
</evidence>
<evidence type="ECO:0000256" key="4">
    <source>
        <dbReference type="ARBA" id="ARBA00012201"/>
    </source>
</evidence>
<dbReference type="PROSITE" id="PS00452">
    <property type="entry name" value="GUANYLATE_CYCLASE_1"/>
    <property type="match status" value="1"/>
</dbReference>
<dbReference type="PANTHER" id="PTHR45627">
    <property type="entry name" value="ADENYLATE CYCLASE TYPE 1"/>
    <property type="match status" value="1"/>
</dbReference>
<organism evidence="18 19">
    <name type="scientific">Ridgeia piscesae</name>
    <name type="common">Tubeworm</name>
    <dbReference type="NCBI Taxonomy" id="27915"/>
    <lineage>
        <taxon>Eukaryota</taxon>
        <taxon>Metazoa</taxon>
        <taxon>Spiralia</taxon>
        <taxon>Lophotrochozoa</taxon>
        <taxon>Annelida</taxon>
        <taxon>Polychaeta</taxon>
        <taxon>Sedentaria</taxon>
        <taxon>Canalipalpata</taxon>
        <taxon>Sabellida</taxon>
        <taxon>Siboglinidae</taxon>
        <taxon>Ridgeia</taxon>
    </lineage>
</organism>
<evidence type="ECO:0000256" key="16">
    <source>
        <dbReference type="SAM" id="Phobius"/>
    </source>
</evidence>
<feature type="transmembrane region" description="Helical" evidence="16">
    <location>
        <begin position="97"/>
        <end position="114"/>
    </location>
</feature>
<comment type="caution">
    <text evidence="18">The sequence shown here is derived from an EMBL/GenBank/DDBJ whole genome shotgun (WGS) entry which is preliminary data.</text>
</comment>
<protein>
    <recommendedName>
        <fullName evidence="4">adenylate cyclase</fullName>
        <ecNumber evidence="4">4.6.1.1</ecNumber>
    </recommendedName>
</protein>
<accession>A0AAD9L1H9</accession>
<evidence type="ECO:0000313" key="19">
    <source>
        <dbReference type="Proteomes" id="UP001209878"/>
    </source>
</evidence>
<keyword evidence="10 16" id="KW-1133">Transmembrane helix</keyword>
<dbReference type="GO" id="GO:0004016">
    <property type="term" value="F:adenylate cyclase activity"/>
    <property type="evidence" value="ECO:0007669"/>
    <property type="project" value="UniProtKB-EC"/>
</dbReference>
<dbReference type="PROSITE" id="PS50125">
    <property type="entry name" value="GUANYLATE_CYCLASE_2"/>
    <property type="match status" value="1"/>
</dbReference>
<evidence type="ECO:0000256" key="12">
    <source>
        <dbReference type="ARBA" id="ARBA00023136"/>
    </source>
</evidence>
<dbReference type="FunFam" id="3.30.70.1230:FF:000014">
    <property type="entry name" value="adenylate cyclase type 9"/>
    <property type="match status" value="1"/>
</dbReference>
<dbReference type="SMART" id="SM00044">
    <property type="entry name" value="CYCc"/>
    <property type="match status" value="1"/>
</dbReference>
<evidence type="ECO:0000256" key="15">
    <source>
        <dbReference type="SAM" id="MobiDB-lite"/>
    </source>
</evidence>
<dbReference type="CDD" id="cd07302">
    <property type="entry name" value="CHD"/>
    <property type="match status" value="1"/>
</dbReference>
<feature type="region of interest" description="Disordered" evidence="15">
    <location>
        <begin position="15"/>
        <end position="43"/>
    </location>
</feature>
<comment type="cofactor">
    <cofactor evidence="2">
        <name>Mg(2+)</name>
        <dbReference type="ChEBI" id="CHEBI:18420"/>
    </cofactor>
</comment>
<reference evidence="18" key="1">
    <citation type="journal article" date="2023" name="Mol. Biol. Evol.">
        <title>Third-Generation Sequencing Reveals the Adaptive Role of the Epigenome in Three Deep-Sea Polychaetes.</title>
        <authorList>
            <person name="Perez M."/>
            <person name="Aroh O."/>
            <person name="Sun Y."/>
            <person name="Lan Y."/>
            <person name="Juniper S.K."/>
            <person name="Young C.R."/>
            <person name="Angers B."/>
            <person name="Qian P.Y."/>
        </authorList>
    </citation>
    <scope>NUCLEOTIDE SEQUENCE</scope>
    <source>
        <strain evidence="18">R07B-5</strain>
    </source>
</reference>
<evidence type="ECO:0000256" key="7">
    <source>
        <dbReference type="ARBA" id="ARBA00022741"/>
    </source>
</evidence>
<dbReference type="AlphaFoldDB" id="A0AAD9L1H9"/>
<dbReference type="InterPro" id="IPR029787">
    <property type="entry name" value="Nucleotide_cyclase"/>
</dbReference>
<keyword evidence="5 16" id="KW-0812">Transmembrane</keyword>
<keyword evidence="19" id="KW-1185">Reference proteome</keyword>
<keyword evidence="13 14" id="KW-0456">Lyase</keyword>
<evidence type="ECO:0000256" key="13">
    <source>
        <dbReference type="ARBA" id="ARBA00023239"/>
    </source>
</evidence>
<dbReference type="SUPFAM" id="SSF55073">
    <property type="entry name" value="Nucleotide cyclase"/>
    <property type="match status" value="1"/>
</dbReference>
<dbReference type="Gene3D" id="3.30.70.1230">
    <property type="entry name" value="Nucleotide cyclase"/>
    <property type="match status" value="1"/>
</dbReference>
<name>A0AAD9L1H9_RIDPI</name>
<dbReference type="Pfam" id="PF16214">
    <property type="entry name" value="AC_N"/>
    <property type="match status" value="1"/>
</dbReference>
<evidence type="ECO:0000256" key="3">
    <source>
        <dbReference type="ARBA" id="ARBA00004141"/>
    </source>
</evidence>
<evidence type="ECO:0000259" key="17">
    <source>
        <dbReference type="PROSITE" id="PS50125"/>
    </source>
</evidence>
<keyword evidence="8" id="KW-0067">ATP-binding</keyword>
<proteinExistence type="inferred from homology"/>
<keyword evidence="11" id="KW-0115">cAMP biosynthesis</keyword>
<comment type="subcellular location">
    <subcellularLocation>
        <location evidence="3">Membrane</location>
        <topology evidence="3">Multi-pass membrane protein</topology>
    </subcellularLocation>
</comment>
<evidence type="ECO:0000256" key="1">
    <source>
        <dbReference type="ARBA" id="ARBA00001593"/>
    </source>
</evidence>
<dbReference type="GO" id="GO:0005524">
    <property type="term" value="F:ATP binding"/>
    <property type="evidence" value="ECO:0007669"/>
    <property type="project" value="UniProtKB-KW"/>
</dbReference>
<keyword evidence="12 16" id="KW-0472">Membrane</keyword>
<keyword evidence="6" id="KW-0479">Metal-binding</keyword>
<sequence length="502" mass="55963">MVAADDVNMEVEYRPTMGADGDGEAGPTKVEIHSPSNQHYKSLTPSQTASAEKVGKSLILFERAAKSWWDPKFDSDILEDQYQESSFTQHRKQFRCALFYIIFLCAVWAVFFGLMGHPNWMVFVAGSTALLLATLIILIFTLTRFYQTLVTPTSVLLVLLLSGCCLLIFLYDDPAMSAVGTFTGTVEILLLIYTFIPLQLYMCVILGVLYSIVYEILSAVLVTNLDVHYTIGRMLLHFALHVMGVHIFIMAQVRSRSTFLKVSQSIMLRKDLEKEKQLKKKMIHSLMPPKVAEEVMKGSATTKLGGTLKFRSFHMSQMDSVTILFADIVGFTKMSSNKTAEHLVSLLNDLFGRFDVICAECGCEKISTLGDCYYSVSGCPEPRQDHARCSVEMGLSMCTAIQEFDRDHNEAVNMRVGVHTGTVLCGIVGTRRFKFDVWSHDVTLANTMESDGKPGMVHISNGTYKFIEDEYEVEPGNDVEGNDSDTGLCRGCGINSEPAQNF</sequence>
<evidence type="ECO:0000256" key="5">
    <source>
        <dbReference type="ARBA" id="ARBA00022692"/>
    </source>
</evidence>
<gene>
    <name evidence="18" type="ORF">NP493_415g03014</name>
</gene>
<dbReference type="Proteomes" id="UP001209878">
    <property type="component" value="Unassembled WGS sequence"/>
</dbReference>
<keyword evidence="9" id="KW-0460">Magnesium</keyword>
<dbReference type="InterPro" id="IPR018297">
    <property type="entry name" value="A/G_cyclase_CS"/>
</dbReference>
<dbReference type="Pfam" id="PF00211">
    <property type="entry name" value="Guanylate_cyc"/>
    <property type="match status" value="1"/>
</dbReference>
<evidence type="ECO:0000256" key="10">
    <source>
        <dbReference type="ARBA" id="ARBA00022989"/>
    </source>
</evidence>
<evidence type="ECO:0000256" key="14">
    <source>
        <dbReference type="RuleBase" id="RU000405"/>
    </source>
</evidence>
<comment type="similarity">
    <text evidence="14">Belongs to the adenylyl cyclase class-4/guanylyl cyclase family.</text>
</comment>
<dbReference type="GO" id="GO:0035556">
    <property type="term" value="P:intracellular signal transduction"/>
    <property type="evidence" value="ECO:0007669"/>
    <property type="project" value="InterPro"/>
</dbReference>